<dbReference type="FunFam" id="1.10.287.950:FF:000001">
    <property type="entry name" value="Methyl-accepting chemotaxis sensory transducer"/>
    <property type="match status" value="1"/>
</dbReference>
<dbReference type="GO" id="GO:0006935">
    <property type="term" value="P:chemotaxis"/>
    <property type="evidence" value="ECO:0007669"/>
    <property type="project" value="UniProtKB-ARBA"/>
</dbReference>
<evidence type="ECO:0000313" key="9">
    <source>
        <dbReference type="Proteomes" id="UP001165393"/>
    </source>
</evidence>
<dbReference type="CDD" id="cd11386">
    <property type="entry name" value="MCP_signal"/>
    <property type="match status" value="1"/>
</dbReference>
<dbReference type="AlphaFoldDB" id="A0AA42B6J7"/>
<evidence type="ECO:0000259" key="6">
    <source>
        <dbReference type="PROSITE" id="PS50111"/>
    </source>
</evidence>
<protein>
    <submittedName>
        <fullName evidence="8">Methyl-accepting chemotaxis protein</fullName>
    </submittedName>
</protein>
<feature type="transmembrane region" description="Helical" evidence="5">
    <location>
        <begin position="12"/>
        <end position="32"/>
    </location>
</feature>
<accession>A0AA42B6J7</accession>
<dbReference type="RefSeq" id="WP_251259885.1">
    <property type="nucleotide sequence ID" value="NZ_JAMQGP010000001.1"/>
</dbReference>
<dbReference type="Proteomes" id="UP001165393">
    <property type="component" value="Unassembled WGS sequence"/>
</dbReference>
<keyword evidence="9" id="KW-1185">Reference proteome</keyword>
<proteinExistence type="inferred from homology"/>
<keyword evidence="5" id="KW-0812">Transmembrane</keyword>
<dbReference type="Pfam" id="PF08376">
    <property type="entry name" value="NIT"/>
    <property type="match status" value="1"/>
</dbReference>
<dbReference type="InterPro" id="IPR013587">
    <property type="entry name" value="Nitrate/nitrite_sensing"/>
</dbReference>
<organism evidence="8 9">
    <name type="scientific">Echinimonas agarilytica</name>
    <dbReference type="NCBI Taxonomy" id="1215918"/>
    <lineage>
        <taxon>Bacteria</taxon>
        <taxon>Pseudomonadati</taxon>
        <taxon>Pseudomonadota</taxon>
        <taxon>Gammaproteobacteria</taxon>
        <taxon>Alteromonadales</taxon>
        <taxon>Echinimonadaceae</taxon>
        <taxon>Echinimonas</taxon>
    </lineage>
</organism>
<dbReference type="Gene3D" id="1.10.287.950">
    <property type="entry name" value="Methyl-accepting chemotaxis protein"/>
    <property type="match status" value="1"/>
</dbReference>
<dbReference type="PROSITE" id="PS50111">
    <property type="entry name" value="CHEMOTAXIS_TRANSDUC_2"/>
    <property type="match status" value="1"/>
</dbReference>
<keyword evidence="2 4" id="KW-0807">Transducer</keyword>
<dbReference type="PANTHER" id="PTHR32089:SF112">
    <property type="entry name" value="LYSOZYME-LIKE PROTEIN-RELATED"/>
    <property type="match status" value="1"/>
</dbReference>
<name>A0AA42B6J7_9GAMM</name>
<reference evidence="8 9" key="1">
    <citation type="journal article" date="2013" name="Antonie Van Leeuwenhoek">
        <title>Echinimonas agarilytica gen. nov., sp. nov., a new gammaproteobacterium isolated from the sea urchin Strongylocentrotus intermedius.</title>
        <authorList>
            <person name="Nedashkovskaya O.I."/>
            <person name="Stenkova A.M."/>
            <person name="Zhukova N.V."/>
            <person name="Van Trappen S."/>
            <person name="Lee J.S."/>
            <person name="Kim S.B."/>
        </authorList>
    </citation>
    <scope>NUCLEOTIDE SEQUENCE [LARGE SCALE GENOMIC DNA]</scope>
    <source>
        <strain evidence="8 9">KMM 6351</strain>
    </source>
</reference>
<evidence type="ECO:0000256" key="3">
    <source>
        <dbReference type="ARBA" id="ARBA00029447"/>
    </source>
</evidence>
<dbReference type="SMART" id="SM00283">
    <property type="entry name" value="MA"/>
    <property type="match status" value="1"/>
</dbReference>
<comment type="caution">
    <text evidence="8">The sequence shown here is derived from an EMBL/GenBank/DDBJ whole genome shotgun (WGS) entry which is preliminary data.</text>
</comment>
<evidence type="ECO:0000313" key="8">
    <source>
        <dbReference type="EMBL" id="MCM2678521.1"/>
    </source>
</evidence>
<keyword evidence="5" id="KW-1133">Transmembrane helix</keyword>
<evidence type="ECO:0000256" key="5">
    <source>
        <dbReference type="SAM" id="Phobius"/>
    </source>
</evidence>
<feature type="domain" description="Methyl-accepting transducer" evidence="6">
    <location>
        <begin position="410"/>
        <end position="646"/>
    </location>
</feature>
<dbReference type="Pfam" id="PF00015">
    <property type="entry name" value="MCPsignal"/>
    <property type="match status" value="1"/>
</dbReference>
<feature type="transmembrane region" description="Helical" evidence="5">
    <location>
        <begin position="328"/>
        <end position="351"/>
    </location>
</feature>
<gene>
    <name evidence="8" type="ORF">NAF29_02400</name>
</gene>
<dbReference type="PROSITE" id="PS50885">
    <property type="entry name" value="HAMP"/>
    <property type="match status" value="1"/>
</dbReference>
<evidence type="ECO:0000256" key="1">
    <source>
        <dbReference type="ARBA" id="ARBA00004370"/>
    </source>
</evidence>
<evidence type="ECO:0000259" key="7">
    <source>
        <dbReference type="PROSITE" id="PS50885"/>
    </source>
</evidence>
<dbReference type="CDD" id="cd06225">
    <property type="entry name" value="HAMP"/>
    <property type="match status" value="1"/>
</dbReference>
<feature type="domain" description="HAMP" evidence="7">
    <location>
        <begin position="352"/>
        <end position="405"/>
    </location>
</feature>
<dbReference type="SUPFAM" id="SSF58104">
    <property type="entry name" value="Methyl-accepting chemotaxis protein (MCP) signaling domain"/>
    <property type="match status" value="1"/>
</dbReference>
<dbReference type="GO" id="GO:0007165">
    <property type="term" value="P:signal transduction"/>
    <property type="evidence" value="ECO:0007669"/>
    <property type="project" value="UniProtKB-KW"/>
</dbReference>
<comment type="similarity">
    <text evidence="3">Belongs to the methyl-accepting chemotaxis (MCP) protein family.</text>
</comment>
<dbReference type="EMBL" id="JAMQGP010000001">
    <property type="protein sequence ID" value="MCM2678521.1"/>
    <property type="molecule type" value="Genomic_DNA"/>
</dbReference>
<keyword evidence="5" id="KW-0472">Membrane</keyword>
<dbReference type="Pfam" id="PF00672">
    <property type="entry name" value="HAMP"/>
    <property type="match status" value="1"/>
</dbReference>
<dbReference type="GO" id="GO:0016020">
    <property type="term" value="C:membrane"/>
    <property type="evidence" value="ECO:0007669"/>
    <property type="project" value="UniProtKB-SubCell"/>
</dbReference>
<sequence length="684" mass="76137">MKFLNQINIKTRIVVLALLPIFVIGFLTLNQYRKANIELDRIEQLNTVMDLSRQAGLLMDAIQDERDLSNGFLAKESNIGGPIGEEFGSTGNDFKAPLVEQRRAVDQQIRAFEQYVQAREQDYQVLPTVQAALTQLNRNLDNMINVRDKIDRYMMRDGNTWTLVVYDNTSDQFFRLFEAIVRIASSDPELSLMSNAYMALVTLGERYSVERGVVARASFMKGLDYNIYARVKTTRQEIDNTVSRFNAFAGRQMVESFRQQHLESATNRSVFEDWKIYRSSAGKKLPFEALTWYPRSTANIDSLNRFKNNYADQIIVKSSELEAQAKSAVMLSLVMFFGVCIAIGTVSYFMIVSILRPLKKLVNELSHIAQHKDLSYNVSVVGNDELSDVARAADSLLASFKVALTGVLEVEVKMKDLTSQVLESMNISQQRTENQNRTTDGVSVAMNEMTASVSEVSVSAQSTSDAVQRLYQMSVSSSESANTSKEIMEQLTSDVSEATSMVESVNEESNSIGAVINVIQGIAEQTNLLALNAAIEAARAGEQGRGFAVVADEVRGLASRTQESTSHIQQQIESLQKRANQVTSTMDKLKSQGNQAVEVVVEALDSFAVFQKELDMISQMSTQIATAAEEQTLTSSDINRQVHEIKLDSDEMTVHTQATQKASHELAQSAEVLDSHVAEFKVAH</sequence>
<evidence type="ECO:0000256" key="2">
    <source>
        <dbReference type="ARBA" id="ARBA00023224"/>
    </source>
</evidence>
<evidence type="ECO:0000256" key="4">
    <source>
        <dbReference type="PROSITE-ProRule" id="PRU00284"/>
    </source>
</evidence>
<dbReference type="PANTHER" id="PTHR32089">
    <property type="entry name" value="METHYL-ACCEPTING CHEMOTAXIS PROTEIN MCPB"/>
    <property type="match status" value="1"/>
</dbReference>
<dbReference type="InterPro" id="IPR003660">
    <property type="entry name" value="HAMP_dom"/>
</dbReference>
<comment type="subcellular location">
    <subcellularLocation>
        <location evidence="1">Membrane</location>
    </subcellularLocation>
</comment>
<dbReference type="InterPro" id="IPR004089">
    <property type="entry name" value="MCPsignal_dom"/>
</dbReference>